<dbReference type="AlphaFoldDB" id="A0A1C6TZH5"/>
<dbReference type="InterPro" id="IPR036390">
    <property type="entry name" value="WH_DNA-bd_sf"/>
</dbReference>
<proteinExistence type="predicted"/>
<dbReference type="InterPro" id="IPR005149">
    <property type="entry name" value="Tscrpt_reg_PadR_N"/>
</dbReference>
<sequence length="113" mass="12486">MREPTFWILTALVDQPRHGYGVMQQVTKLSDGETRLLPATLYAALDRLAAEGLVEVDREEAVDGRLRRYYRLTDEGSTALTAETQRLSRNVQAASRLLDALRPPAGPATATFG</sequence>
<evidence type="ECO:0000313" key="2">
    <source>
        <dbReference type="EMBL" id="SCL47167.1"/>
    </source>
</evidence>
<dbReference type="PANTHER" id="PTHR33169">
    <property type="entry name" value="PADR-FAMILY TRANSCRIPTIONAL REGULATOR"/>
    <property type="match status" value="1"/>
</dbReference>
<dbReference type="Gene3D" id="1.10.10.10">
    <property type="entry name" value="Winged helix-like DNA-binding domain superfamily/Winged helix DNA-binding domain"/>
    <property type="match status" value="1"/>
</dbReference>
<gene>
    <name evidence="2" type="ORF">GA0070617_0497</name>
</gene>
<reference evidence="2 3" key="1">
    <citation type="submission" date="2016-06" db="EMBL/GenBank/DDBJ databases">
        <authorList>
            <person name="Kjaerup R.B."/>
            <person name="Dalgaard T.S."/>
            <person name="Juul-Madsen H.R."/>
        </authorList>
    </citation>
    <scope>NUCLEOTIDE SEQUENCE [LARGE SCALE GENOMIC DNA]</scope>
    <source>
        <strain evidence="2 3">DSM 45577</strain>
    </source>
</reference>
<dbReference type="STRING" id="683228.GA0070617_0497"/>
<organism evidence="2 3">
    <name type="scientific">Micromonospora yangpuensis</name>
    <dbReference type="NCBI Taxonomy" id="683228"/>
    <lineage>
        <taxon>Bacteria</taxon>
        <taxon>Bacillati</taxon>
        <taxon>Actinomycetota</taxon>
        <taxon>Actinomycetes</taxon>
        <taxon>Micromonosporales</taxon>
        <taxon>Micromonosporaceae</taxon>
        <taxon>Micromonospora</taxon>
    </lineage>
</organism>
<evidence type="ECO:0000313" key="3">
    <source>
        <dbReference type="Proteomes" id="UP000198937"/>
    </source>
</evidence>
<protein>
    <submittedName>
        <fullName evidence="2">Transcriptional regulator, PadR family</fullName>
    </submittedName>
</protein>
<accession>A0A1C6TZH5</accession>
<feature type="domain" description="Transcription regulator PadR N-terminal" evidence="1">
    <location>
        <begin position="8"/>
        <end position="81"/>
    </location>
</feature>
<evidence type="ECO:0000259" key="1">
    <source>
        <dbReference type="Pfam" id="PF03551"/>
    </source>
</evidence>
<dbReference type="EMBL" id="FMIA01000002">
    <property type="protein sequence ID" value="SCL47167.1"/>
    <property type="molecule type" value="Genomic_DNA"/>
</dbReference>
<dbReference type="InterPro" id="IPR052509">
    <property type="entry name" value="Metal_resp_DNA-bind_regulator"/>
</dbReference>
<dbReference type="PANTHER" id="PTHR33169:SF13">
    <property type="entry name" value="PADR-FAMILY TRANSCRIPTIONAL REGULATOR"/>
    <property type="match status" value="1"/>
</dbReference>
<dbReference type="Proteomes" id="UP000198937">
    <property type="component" value="Unassembled WGS sequence"/>
</dbReference>
<dbReference type="RefSeq" id="WP_091433415.1">
    <property type="nucleotide sequence ID" value="NZ_BMMJ01000011.1"/>
</dbReference>
<dbReference type="InterPro" id="IPR036388">
    <property type="entry name" value="WH-like_DNA-bd_sf"/>
</dbReference>
<keyword evidence="3" id="KW-1185">Reference proteome</keyword>
<name>A0A1C6TZH5_9ACTN</name>
<dbReference type="OrthoDB" id="122286at2"/>
<dbReference type="SUPFAM" id="SSF46785">
    <property type="entry name" value="Winged helix' DNA-binding domain"/>
    <property type="match status" value="1"/>
</dbReference>
<dbReference type="Pfam" id="PF03551">
    <property type="entry name" value="PadR"/>
    <property type="match status" value="1"/>
</dbReference>